<keyword evidence="3" id="KW-0479">Metal-binding</keyword>
<keyword evidence="4" id="KW-0863">Zinc-finger</keyword>
<keyword evidence="2" id="KW-0812">Transmembrane</keyword>
<dbReference type="OMA" id="WHKWTLE"/>
<evidence type="ECO:0000256" key="3">
    <source>
        <dbReference type="ARBA" id="ARBA00022723"/>
    </source>
</evidence>
<dbReference type="Ensembl" id="ENSNGAT00000012261.1">
    <property type="protein sequence ID" value="ENSNGAP00000006861.1"/>
    <property type="gene ID" value="ENSNGAG00000010210.1"/>
</dbReference>
<evidence type="ECO:0000256" key="1">
    <source>
        <dbReference type="ARBA" id="ARBA00004167"/>
    </source>
</evidence>
<dbReference type="GeneTree" id="ENSGT00940000162454"/>
<feature type="domain" description="3CxxC-type" evidence="8">
    <location>
        <begin position="49"/>
        <end position="75"/>
    </location>
</feature>
<sequence length="78" mass="9379">NMGEDMEVWKQVFQELMQEVKPWHKWTLMVDKGLLPNVLKPNWLQYQQKTFARFQCSLCSRSWASGHVLVVFHMHWCG</sequence>
<reference evidence="9" key="1">
    <citation type="submission" date="2025-08" db="UniProtKB">
        <authorList>
            <consortium name="Ensembl"/>
        </authorList>
    </citation>
    <scope>IDENTIFICATION</scope>
</reference>
<dbReference type="AlphaFoldDB" id="A0A8C6W4B1"/>
<organism evidence="9 10">
    <name type="scientific">Nannospalax galili</name>
    <name type="common">Northern Israeli blind subterranean mole rat</name>
    <name type="synonym">Spalax galili</name>
    <dbReference type="NCBI Taxonomy" id="1026970"/>
    <lineage>
        <taxon>Eukaryota</taxon>
        <taxon>Metazoa</taxon>
        <taxon>Chordata</taxon>
        <taxon>Craniata</taxon>
        <taxon>Vertebrata</taxon>
        <taxon>Euteleostomi</taxon>
        <taxon>Mammalia</taxon>
        <taxon>Eutheria</taxon>
        <taxon>Euarchontoglires</taxon>
        <taxon>Glires</taxon>
        <taxon>Rodentia</taxon>
        <taxon>Myomorpha</taxon>
        <taxon>Muroidea</taxon>
        <taxon>Spalacidae</taxon>
        <taxon>Spalacinae</taxon>
        <taxon>Nannospalax</taxon>
    </lineage>
</organism>
<keyword evidence="7" id="KW-0472">Membrane</keyword>
<dbReference type="Proteomes" id="UP000694381">
    <property type="component" value="Unassembled WGS sequence"/>
</dbReference>
<evidence type="ECO:0000313" key="9">
    <source>
        <dbReference type="Ensembl" id="ENSNGAP00000006861.1"/>
    </source>
</evidence>
<dbReference type="GO" id="GO:0031849">
    <property type="term" value="F:olfactory receptor binding"/>
    <property type="evidence" value="ECO:0007669"/>
    <property type="project" value="TreeGrafter"/>
</dbReference>
<dbReference type="InterPro" id="IPR027377">
    <property type="entry name" value="ZAR1/RTP1-5-like_Znf-3CxxC"/>
</dbReference>
<evidence type="ECO:0000313" key="10">
    <source>
        <dbReference type="Proteomes" id="UP000694381"/>
    </source>
</evidence>
<protein>
    <recommendedName>
        <fullName evidence="8">3CxxC-type domain-containing protein</fullName>
    </recommendedName>
</protein>
<dbReference type="PANTHER" id="PTHR14402">
    <property type="entry name" value="RECEPTOR TRANSPORTING PROTEIN"/>
    <property type="match status" value="1"/>
</dbReference>
<gene>
    <name evidence="9" type="primary">Rtp3</name>
</gene>
<dbReference type="GO" id="GO:0005737">
    <property type="term" value="C:cytoplasm"/>
    <property type="evidence" value="ECO:0007669"/>
    <property type="project" value="TreeGrafter"/>
</dbReference>
<dbReference type="GO" id="GO:0051205">
    <property type="term" value="P:protein insertion into membrane"/>
    <property type="evidence" value="ECO:0007669"/>
    <property type="project" value="TreeGrafter"/>
</dbReference>
<keyword evidence="10" id="KW-1185">Reference proteome</keyword>
<proteinExistence type="predicted"/>
<dbReference type="GO" id="GO:0008270">
    <property type="term" value="F:zinc ion binding"/>
    <property type="evidence" value="ECO:0007669"/>
    <property type="project" value="UniProtKB-KW"/>
</dbReference>
<dbReference type="InterPro" id="IPR026096">
    <property type="entry name" value="R-trans_p"/>
</dbReference>
<evidence type="ECO:0000256" key="7">
    <source>
        <dbReference type="ARBA" id="ARBA00023136"/>
    </source>
</evidence>
<dbReference type="Pfam" id="PF13695">
    <property type="entry name" value="Zn_ribbon_3CxxC"/>
    <property type="match status" value="1"/>
</dbReference>
<reference evidence="9" key="2">
    <citation type="submission" date="2025-09" db="UniProtKB">
        <authorList>
            <consortium name="Ensembl"/>
        </authorList>
    </citation>
    <scope>IDENTIFICATION</scope>
</reference>
<evidence type="ECO:0000259" key="8">
    <source>
        <dbReference type="Pfam" id="PF13695"/>
    </source>
</evidence>
<name>A0A8C6W4B1_NANGA</name>
<accession>A0A8C6W4B1</accession>
<evidence type="ECO:0000256" key="4">
    <source>
        <dbReference type="ARBA" id="ARBA00022771"/>
    </source>
</evidence>
<keyword evidence="5" id="KW-0862">Zinc</keyword>
<dbReference type="GO" id="GO:0016020">
    <property type="term" value="C:membrane"/>
    <property type="evidence" value="ECO:0007669"/>
    <property type="project" value="UniProtKB-SubCell"/>
</dbReference>
<dbReference type="GO" id="GO:0006612">
    <property type="term" value="P:protein targeting to membrane"/>
    <property type="evidence" value="ECO:0007669"/>
    <property type="project" value="TreeGrafter"/>
</dbReference>
<comment type="subcellular location">
    <subcellularLocation>
        <location evidence="1">Membrane</location>
        <topology evidence="1">Single-pass membrane protein</topology>
    </subcellularLocation>
</comment>
<keyword evidence="6" id="KW-1133">Transmembrane helix</keyword>
<evidence type="ECO:0000256" key="5">
    <source>
        <dbReference type="ARBA" id="ARBA00022833"/>
    </source>
</evidence>
<dbReference type="PANTHER" id="PTHR14402:SF9">
    <property type="entry name" value="RECEPTOR-TRANSPORTING PROTEIN 3"/>
    <property type="match status" value="1"/>
</dbReference>
<evidence type="ECO:0000256" key="6">
    <source>
        <dbReference type="ARBA" id="ARBA00022989"/>
    </source>
</evidence>
<dbReference type="GO" id="GO:0001580">
    <property type="term" value="P:detection of chemical stimulus involved in sensory perception of bitter taste"/>
    <property type="evidence" value="ECO:0007669"/>
    <property type="project" value="TreeGrafter"/>
</dbReference>
<evidence type="ECO:0000256" key="2">
    <source>
        <dbReference type="ARBA" id="ARBA00022692"/>
    </source>
</evidence>